<dbReference type="InterPro" id="IPR026988">
    <property type="entry name" value="YaaC-like"/>
</dbReference>
<accession>A0ABQ1UNT8</accession>
<keyword evidence="2" id="KW-1185">Reference proteome</keyword>
<name>A0ABQ1UNT8_9BACT</name>
<sequence length="354" mass="39994">MEEAWDALTGFESRDLISRYFKKHHGIEANAGKVQEIAASFRLGREYFKSASTSNIAVKPLLLYYGVLSLSRALILIFSPNLREDALKPSHGLGVKNWPSALASKDFASLQIVIQNGTFSELLTAVDNKTYFRAKSNKVDWRISYLQPSKGQTFNFYALSAGFPDLKRELQLWSNNAYVHAEVSDIDRNHEGNMVITSYLRGDIENDISALFPNCTIHHEPGSVKIAATISGDTNPLRLVPSWEGGMSFASIGDVNIVPPFEHSENVCEIGQYFASAYIMGMMVRYYPTHWVALSRTEKGDAVYPLMLKLVKQIEYYFPRIVIDHLDYPYDFEIEQVKKLIAEEGLNEGKNLKE</sequence>
<gene>
    <name evidence="1" type="ORF">GCM10011383_37530</name>
</gene>
<evidence type="ECO:0000313" key="1">
    <source>
        <dbReference type="EMBL" id="GGF22392.1"/>
    </source>
</evidence>
<dbReference type="RefSeq" id="WP_188815589.1">
    <property type="nucleotide sequence ID" value="NZ_BMHT01000007.1"/>
</dbReference>
<comment type="caution">
    <text evidence="1">The sequence shown here is derived from an EMBL/GenBank/DDBJ whole genome shotgun (WGS) entry which is preliminary data.</text>
</comment>
<proteinExistence type="predicted"/>
<reference evidence="2" key="1">
    <citation type="journal article" date="2019" name="Int. J. Syst. Evol. Microbiol.">
        <title>The Global Catalogue of Microorganisms (GCM) 10K type strain sequencing project: providing services to taxonomists for standard genome sequencing and annotation.</title>
        <authorList>
            <consortium name="The Broad Institute Genomics Platform"/>
            <consortium name="The Broad Institute Genome Sequencing Center for Infectious Disease"/>
            <person name="Wu L."/>
            <person name="Ma J."/>
        </authorList>
    </citation>
    <scope>NUCLEOTIDE SEQUENCE [LARGE SCALE GENOMIC DNA]</scope>
    <source>
        <strain evidence="2">CGMCC 1.15197</strain>
    </source>
</reference>
<protein>
    <submittedName>
        <fullName evidence="1">Uncharacterized protein</fullName>
    </submittedName>
</protein>
<dbReference type="EMBL" id="BMHT01000007">
    <property type="protein sequence ID" value="GGF22392.1"/>
    <property type="molecule type" value="Genomic_DNA"/>
</dbReference>
<organism evidence="1 2">
    <name type="scientific">Hymenobacter cavernae</name>
    <dbReference type="NCBI Taxonomy" id="2044852"/>
    <lineage>
        <taxon>Bacteria</taxon>
        <taxon>Pseudomonadati</taxon>
        <taxon>Bacteroidota</taxon>
        <taxon>Cytophagia</taxon>
        <taxon>Cytophagales</taxon>
        <taxon>Hymenobacteraceae</taxon>
        <taxon>Hymenobacter</taxon>
    </lineage>
</organism>
<dbReference type="Pfam" id="PF14175">
    <property type="entry name" value="YaaC"/>
    <property type="match status" value="1"/>
</dbReference>
<dbReference type="Proteomes" id="UP000632273">
    <property type="component" value="Unassembled WGS sequence"/>
</dbReference>
<evidence type="ECO:0000313" key="2">
    <source>
        <dbReference type="Proteomes" id="UP000632273"/>
    </source>
</evidence>